<feature type="compositionally biased region" description="Low complexity" evidence="2">
    <location>
        <begin position="788"/>
        <end position="801"/>
    </location>
</feature>
<proteinExistence type="predicted"/>
<dbReference type="GO" id="GO:0048024">
    <property type="term" value="P:regulation of mRNA splicing, via spliceosome"/>
    <property type="evidence" value="ECO:0007669"/>
    <property type="project" value="TreeGrafter"/>
</dbReference>
<reference evidence="4" key="1">
    <citation type="submission" date="2021-03" db="EMBL/GenBank/DDBJ databases">
        <authorList>
            <person name="Li Z."/>
            <person name="Yang C."/>
        </authorList>
    </citation>
    <scope>NUCLEOTIDE SEQUENCE</scope>
    <source>
        <strain evidence="4">Dzin_1.0</strain>
        <tissue evidence="4">Leaf</tissue>
    </source>
</reference>
<feature type="region of interest" description="Disordered" evidence="2">
    <location>
        <begin position="114"/>
        <end position="145"/>
    </location>
</feature>
<dbReference type="InterPro" id="IPR036612">
    <property type="entry name" value="KH_dom_type_1_sf"/>
</dbReference>
<sequence length="874" mass="92664">MVDQTSSVEPSHVHSIVSTSATTVAASSPRVSMFGAKSGFVIPKNKLSGSLVPIYKSGGKADANDTSKEEIAKQVQRKTKWGTDHTQDAAVRKGRALAYQTRVEQITKQLATRSLEGIDDHDSSPKQTLESESVSHQKHKSKKFEQLELEKREVIGELLRLNPSYKAPPDYKPLLKEAKVPIPVKAYSGYNFINLLLGPQSNTQKRLEQETGATIHVCGTKSGTGEKHVITQSEIKEAQDSFKDLYVSVLADTHEKIAAAVALIELLLTPVSGSLTVASTNPSSSAENTMDINGPNQIGSTSGYTTMPIGAHNPGMPQPVQVPMQSVAPQFQPYPGPWFQGASLNAPPHPSSGFVAPPVPTTSVSFPTSSTNPFNLPPSFQHLPMVQGPRTPSALSGPQIATQAVRQPPNLSLPPQSWPMLGQQPLQPPYSTQRQPTFLATQPMPTGIISSTWPPVSVNPQSRPVTPSTPSGSSSGWSGTTQQGVTLPQGPNTMIQMSSALPTIPRPQQTVYPSPVTSLPSQANNMPSVVAGRSSSVNFASPPNVPSRTSVAPPAFSSPSMLLRMSSPAQAPMLLPSAAPAPVPPPALSFSQTRPLSQSIASQPLPSALNPVQIPGQPLRPAQPSLQPSTLRLGTNSGKLSTMSNPIPPPVIAPQRHHSSIDFTFQPLQGQVSACPNVPLPNIQPAVQNPNVLPPSAPQAPSQQPAMHNMAPPVGTQGFSRPPAVNQARPSLAPPSFGPMVGQPSPRFPPHHLSPSMVPAAHMAPPSFSPAPQAPNLPNPFPRPPNLQQPHQNQPLPLNRPSNLPISNPQLGNSQLGYAPGKPFPRPPGGQFYDPFSPTSISSAPQQVGNDLAKVKKPEADAEYEDLMASVGVR</sequence>
<evidence type="ECO:0000259" key="3">
    <source>
        <dbReference type="Pfam" id="PF22675"/>
    </source>
</evidence>
<dbReference type="OrthoDB" id="6777263at2759"/>
<feature type="domain" description="KHDC4/BBP-like KH-domain type I" evidence="3">
    <location>
        <begin position="187"/>
        <end position="268"/>
    </location>
</feature>
<dbReference type="PANTHER" id="PTHR11208:SF98">
    <property type="entry name" value="RNA-BINDING KH DOMAIN-CONTAINING PROTEIN"/>
    <property type="match status" value="1"/>
</dbReference>
<dbReference type="GO" id="GO:0003729">
    <property type="term" value="F:mRNA binding"/>
    <property type="evidence" value="ECO:0007669"/>
    <property type="project" value="TreeGrafter"/>
</dbReference>
<feature type="compositionally biased region" description="Polar residues" evidence="2">
    <location>
        <begin position="125"/>
        <end position="134"/>
    </location>
</feature>
<gene>
    <name evidence="4" type="ORF">J5N97_016304</name>
</gene>
<feature type="region of interest" description="Disordered" evidence="2">
    <location>
        <begin position="688"/>
        <end position="708"/>
    </location>
</feature>
<keyword evidence="5" id="KW-1185">Reference proteome</keyword>
<evidence type="ECO:0000256" key="1">
    <source>
        <dbReference type="ARBA" id="ARBA00022884"/>
    </source>
</evidence>
<comment type="caution">
    <text evidence="4">The sequence shown here is derived from an EMBL/GenBank/DDBJ whole genome shotgun (WGS) entry which is preliminary data.</text>
</comment>
<feature type="compositionally biased region" description="Polar residues" evidence="2">
    <location>
        <begin position="802"/>
        <end position="816"/>
    </location>
</feature>
<reference evidence="4" key="2">
    <citation type="journal article" date="2022" name="Hortic Res">
        <title>The genome of Dioscorea zingiberensis sheds light on the biosynthesis, origin and evolution of the medicinally important diosgenin saponins.</title>
        <authorList>
            <person name="Li Y."/>
            <person name="Tan C."/>
            <person name="Li Z."/>
            <person name="Guo J."/>
            <person name="Li S."/>
            <person name="Chen X."/>
            <person name="Wang C."/>
            <person name="Dai X."/>
            <person name="Yang H."/>
            <person name="Song W."/>
            <person name="Hou L."/>
            <person name="Xu J."/>
            <person name="Tong Z."/>
            <person name="Xu A."/>
            <person name="Yuan X."/>
            <person name="Wang W."/>
            <person name="Yang Q."/>
            <person name="Chen L."/>
            <person name="Sun Z."/>
            <person name="Wang K."/>
            <person name="Pan B."/>
            <person name="Chen J."/>
            <person name="Bao Y."/>
            <person name="Liu F."/>
            <person name="Qi X."/>
            <person name="Gang D.R."/>
            <person name="Wen J."/>
            <person name="Li J."/>
        </authorList>
    </citation>
    <scope>NUCLEOTIDE SEQUENCE</scope>
    <source>
        <strain evidence="4">Dzin_1.0</strain>
    </source>
</reference>
<feature type="compositionally biased region" description="Polar residues" evidence="2">
    <location>
        <begin position="837"/>
        <end position="849"/>
    </location>
</feature>
<feature type="region of interest" description="Disordered" evidence="2">
    <location>
        <begin position="442"/>
        <end position="490"/>
    </location>
</feature>
<protein>
    <recommendedName>
        <fullName evidence="3">KHDC4/BBP-like KH-domain type I domain-containing protein</fullName>
    </recommendedName>
</protein>
<feature type="compositionally biased region" description="Pro residues" evidence="2">
    <location>
        <begin position="767"/>
        <end position="787"/>
    </location>
</feature>
<dbReference type="Gene3D" id="3.30.1370.10">
    <property type="entry name" value="K Homology domain, type 1"/>
    <property type="match status" value="1"/>
</dbReference>
<keyword evidence="1" id="KW-0694">RNA-binding</keyword>
<dbReference type="EMBL" id="JAGGNH010000004">
    <property type="protein sequence ID" value="KAJ0974339.1"/>
    <property type="molecule type" value="Genomic_DNA"/>
</dbReference>
<feature type="compositionally biased region" description="Low complexity" evidence="2">
    <location>
        <begin position="466"/>
        <end position="484"/>
    </location>
</feature>
<name>A0A9D5CK38_9LILI</name>
<dbReference type="PANTHER" id="PTHR11208">
    <property type="entry name" value="RNA-BINDING PROTEIN RELATED"/>
    <property type="match status" value="1"/>
</dbReference>
<evidence type="ECO:0000256" key="2">
    <source>
        <dbReference type="SAM" id="MobiDB-lite"/>
    </source>
</evidence>
<organism evidence="4 5">
    <name type="scientific">Dioscorea zingiberensis</name>
    <dbReference type="NCBI Taxonomy" id="325984"/>
    <lineage>
        <taxon>Eukaryota</taxon>
        <taxon>Viridiplantae</taxon>
        <taxon>Streptophyta</taxon>
        <taxon>Embryophyta</taxon>
        <taxon>Tracheophyta</taxon>
        <taxon>Spermatophyta</taxon>
        <taxon>Magnoliopsida</taxon>
        <taxon>Liliopsida</taxon>
        <taxon>Dioscoreales</taxon>
        <taxon>Dioscoreaceae</taxon>
        <taxon>Dioscorea</taxon>
    </lineage>
</organism>
<evidence type="ECO:0000313" key="5">
    <source>
        <dbReference type="Proteomes" id="UP001085076"/>
    </source>
</evidence>
<dbReference type="AlphaFoldDB" id="A0A9D5CK38"/>
<feature type="region of interest" description="Disordered" evidence="2">
    <location>
        <begin position="602"/>
        <end position="632"/>
    </location>
</feature>
<feature type="compositionally biased region" description="Polar residues" evidence="2">
    <location>
        <begin position="442"/>
        <end position="465"/>
    </location>
</feature>
<dbReference type="InterPro" id="IPR055256">
    <property type="entry name" value="KH_1_KHDC4/BBP-like"/>
</dbReference>
<dbReference type="Proteomes" id="UP001085076">
    <property type="component" value="Miscellaneous, Linkage group lg04"/>
</dbReference>
<feature type="region of interest" description="Disordered" evidence="2">
    <location>
        <begin position="720"/>
        <end position="851"/>
    </location>
</feature>
<dbReference type="SUPFAM" id="SSF54791">
    <property type="entry name" value="Eukaryotic type KH-domain (KH-domain type I)"/>
    <property type="match status" value="1"/>
</dbReference>
<accession>A0A9D5CK38</accession>
<dbReference type="InterPro" id="IPR045071">
    <property type="entry name" value="BBP-like"/>
</dbReference>
<dbReference type="Pfam" id="PF22675">
    <property type="entry name" value="KH-I_KHDC4-BBP"/>
    <property type="match status" value="1"/>
</dbReference>
<evidence type="ECO:0000313" key="4">
    <source>
        <dbReference type="EMBL" id="KAJ0974339.1"/>
    </source>
</evidence>
<dbReference type="GO" id="GO:0005634">
    <property type="term" value="C:nucleus"/>
    <property type="evidence" value="ECO:0007669"/>
    <property type="project" value="TreeGrafter"/>
</dbReference>